<evidence type="ECO:0000313" key="9">
    <source>
        <dbReference type="EMBL" id="PVY39389.1"/>
    </source>
</evidence>
<proteinExistence type="inferred from homology"/>
<name>A0A2U1ASI3_9BACT</name>
<keyword evidence="5" id="KW-0119">Carbohydrate metabolism</keyword>
<comment type="catalytic activity">
    <reaction evidence="6">
        <text>D-lyxose = D-xylulose</text>
        <dbReference type="Rhea" id="RHEA:14201"/>
        <dbReference type="ChEBI" id="CHEBI:16789"/>
        <dbReference type="ChEBI" id="CHEBI:17140"/>
        <dbReference type="EC" id="5.3.1.15"/>
    </reaction>
</comment>
<protein>
    <recommendedName>
        <fullName evidence="8">D-lyxose ketol-isomerase</fullName>
        <ecNumber evidence="8">5.3.1.15</ecNumber>
    </recommendedName>
</protein>
<dbReference type="InterPro" id="IPR014710">
    <property type="entry name" value="RmlC-like_jellyroll"/>
</dbReference>
<evidence type="ECO:0000256" key="1">
    <source>
        <dbReference type="ARBA" id="ARBA00001936"/>
    </source>
</evidence>
<evidence type="ECO:0000313" key="10">
    <source>
        <dbReference type="Proteomes" id="UP000245959"/>
    </source>
</evidence>
<dbReference type="GO" id="GO:0047828">
    <property type="term" value="F:D-lyxose ketol-isomerase activity"/>
    <property type="evidence" value="ECO:0007669"/>
    <property type="project" value="UniProtKB-EC"/>
</dbReference>
<accession>A0A2U1ASI3</accession>
<evidence type="ECO:0000256" key="5">
    <source>
        <dbReference type="ARBA" id="ARBA00023277"/>
    </source>
</evidence>
<dbReference type="EMBL" id="QEKH01000021">
    <property type="protein sequence ID" value="PVY39389.1"/>
    <property type="molecule type" value="Genomic_DNA"/>
</dbReference>
<dbReference type="Proteomes" id="UP000245959">
    <property type="component" value="Unassembled WGS sequence"/>
</dbReference>
<comment type="caution">
    <text evidence="9">The sequence shown here is derived from an EMBL/GenBank/DDBJ whole genome shotgun (WGS) entry which is preliminary data.</text>
</comment>
<evidence type="ECO:0000256" key="8">
    <source>
        <dbReference type="ARBA" id="ARBA00044972"/>
    </source>
</evidence>
<dbReference type="AlphaFoldDB" id="A0A2U1ASI3"/>
<dbReference type="CDD" id="cd20309">
    <property type="entry name" value="cupin_EcSI"/>
    <property type="match status" value="1"/>
</dbReference>
<keyword evidence="10" id="KW-1185">Reference proteome</keyword>
<comment type="cofactor">
    <cofactor evidence="1">
        <name>Mn(2+)</name>
        <dbReference type="ChEBI" id="CHEBI:29035"/>
    </cofactor>
</comment>
<evidence type="ECO:0000256" key="3">
    <source>
        <dbReference type="ARBA" id="ARBA00023211"/>
    </source>
</evidence>
<dbReference type="GO" id="GO:0046872">
    <property type="term" value="F:metal ion binding"/>
    <property type="evidence" value="ECO:0007669"/>
    <property type="project" value="UniProtKB-KW"/>
</dbReference>
<evidence type="ECO:0000256" key="7">
    <source>
        <dbReference type="ARBA" id="ARBA00044951"/>
    </source>
</evidence>
<keyword evidence="2" id="KW-0479">Metal-binding</keyword>
<dbReference type="InterPro" id="IPR047581">
    <property type="entry name" value="EcSI_cupin"/>
</dbReference>
<evidence type="ECO:0000256" key="2">
    <source>
        <dbReference type="ARBA" id="ARBA00022723"/>
    </source>
</evidence>
<evidence type="ECO:0000256" key="4">
    <source>
        <dbReference type="ARBA" id="ARBA00023235"/>
    </source>
</evidence>
<keyword evidence="4" id="KW-0413">Isomerase</keyword>
<dbReference type="EC" id="5.3.1.15" evidence="8"/>
<gene>
    <name evidence="9" type="ORF">C8D82_12164</name>
</gene>
<dbReference type="InterPro" id="IPR010864">
    <property type="entry name" value="D-lyxose_isomer"/>
</dbReference>
<sequence>MPAWARWSPGQWNRAGGVPDEIRDCQLGWDITTFGSGDFKKMGLILLTTRNGLLVSAPGKNYPKPYAEKIMMVRDGQVTPRHFHMQKQEDIINRGGGNLVIELWPADPAKKRLLDMEFTVPVDAFPRKLQPGGKVVLSPGESVCLSPCQPISSTVTAT</sequence>
<comment type="similarity">
    <text evidence="7">Belongs to the D-lyxose ketol-isomerase family.</text>
</comment>
<keyword evidence="3" id="KW-0464">Manganese</keyword>
<organism evidence="9 10">
    <name type="scientific">Victivallis vadensis</name>
    <dbReference type="NCBI Taxonomy" id="172901"/>
    <lineage>
        <taxon>Bacteria</taxon>
        <taxon>Pseudomonadati</taxon>
        <taxon>Lentisphaerota</taxon>
        <taxon>Lentisphaeria</taxon>
        <taxon>Victivallales</taxon>
        <taxon>Victivallaceae</taxon>
        <taxon>Victivallis</taxon>
    </lineage>
</organism>
<reference evidence="9 10" key="1">
    <citation type="submission" date="2018-04" db="EMBL/GenBank/DDBJ databases">
        <title>Genomic Encyclopedia of Type Strains, Phase IV (KMG-IV): sequencing the most valuable type-strain genomes for metagenomic binning, comparative biology and taxonomic classification.</title>
        <authorList>
            <person name="Goeker M."/>
        </authorList>
    </citation>
    <scope>NUCLEOTIDE SEQUENCE [LARGE SCALE GENOMIC DNA]</scope>
    <source>
        <strain evidence="9 10">DSM 14823</strain>
    </source>
</reference>
<evidence type="ECO:0000256" key="6">
    <source>
        <dbReference type="ARBA" id="ARBA00044907"/>
    </source>
</evidence>
<dbReference type="Pfam" id="PF07385">
    <property type="entry name" value="Lyx_isomer"/>
    <property type="match status" value="1"/>
</dbReference>
<dbReference type="Gene3D" id="2.60.120.10">
    <property type="entry name" value="Jelly Rolls"/>
    <property type="match status" value="1"/>
</dbReference>